<evidence type="ECO:0000313" key="3">
    <source>
        <dbReference type="Proteomes" id="UP000240962"/>
    </source>
</evidence>
<protein>
    <submittedName>
        <fullName evidence="2">Uncharacterized protein</fullName>
    </submittedName>
</protein>
<evidence type="ECO:0000313" key="2">
    <source>
        <dbReference type="EMBL" id="AUG85370.1"/>
    </source>
</evidence>
<dbReference type="Proteomes" id="UP000240962">
    <property type="component" value="Segment"/>
</dbReference>
<dbReference type="EMBL" id="MG649967">
    <property type="protein sequence ID" value="AUG85370.1"/>
    <property type="molecule type" value="Genomic_DNA"/>
</dbReference>
<evidence type="ECO:0000256" key="1">
    <source>
        <dbReference type="SAM" id="Phobius"/>
    </source>
</evidence>
<keyword evidence="1" id="KW-0812">Transmembrane</keyword>
<organism evidence="2 3">
    <name type="scientific">Vibrio phage Thalassa</name>
    <dbReference type="NCBI Taxonomy" id="2570301"/>
    <lineage>
        <taxon>Viruses</taxon>
        <taxon>Duplodnaviria</taxon>
        <taxon>Heunggongvirae</taxon>
        <taxon>Uroviricota</taxon>
        <taxon>Caudoviricetes</taxon>
        <taxon>Demerecviridae</taxon>
        <taxon>Ermolyevavirinae</taxon>
        <taxon>Thalassavirus</taxon>
        <taxon>Thalassavirus thalassa</taxon>
    </lineage>
</organism>
<keyword evidence="3" id="KW-1185">Reference proteome</keyword>
<keyword evidence="1" id="KW-1133">Transmembrane helix</keyword>
<keyword evidence="1" id="KW-0472">Membrane</keyword>
<sequence>MIRSIIADLLDAGFIGWFILAIGTFLAFLMLWGIFIAVDSVGIDTRSYVVQAYAKKYHPAYTTTTMVSNGNGGMTPVIQYHPERWTASVAYEGNGLSCEIDQLTYHQLKLPQEVVAHIGQGRITAYSYCTGIQL</sequence>
<reference evidence="3" key="1">
    <citation type="submission" date="2017-12" db="EMBL/GenBank/DDBJ databases">
        <authorList>
            <person name="Page C.L."/>
            <person name="McFadden E.F."/>
            <person name="Syed A.X."/>
            <person name="Lafty E.M."/>
            <person name="Hyatt D.A."/>
            <person name="Farronato D.M."/>
            <person name="Dong S.Z."/>
            <person name="Apostolopoulos E.L."/>
            <person name="Broussard G.W."/>
        </authorList>
    </citation>
    <scope>NUCLEOTIDE SEQUENCE [LARGE SCALE GENOMIC DNA]</scope>
</reference>
<name>A0A2H5BHD1_9CAUD</name>
<feature type="transmembrane region" description="Helical" evidence="1">
    <location>
        <begin position="14"/>
        <end position="38"/>
    </location>
</feature>
<proteinExistence type="predicted"/>
<gene>
    <name evidence="2" type="ORF">THALASSA_191</name>
</gene>
<accession>A0A2H5BHD1</accession>